<dbReference type="PATRIC" id="fig|1158607.3.peg.2035"/>
<accession>R2QGJ6</accession>
<dbReference type="EMBL" id="AJAQ01000015">
    <property type="protein sequence ID" value="EOH94328.1"/>
    <property type="molecule type" value="Genomic_DNA"/>
</dbReference>
<evidence type="ECO:0000313" key="2">
    <source>
        <dbReference type="Proteomes" id="UP000013782"/>
    </source>
</evidence>
<evidence type="ECO:0000313" key="1">
    <source>
        <dbReference type="EMBL" id="EOH94328.1"/>
    </source>
</evidence>
<protein>
    <submittedName>
        <fullName evidence="1">Uncharacterized protein</fullName>
    </submittedName>
</protein>
<dbReference type="OrthoDB" id="1908180at2"/>
<name>R2QGJ6_9ENTE</name>
<gene>
    <name evidence="1" type="ORF">UAU_02063</name>
</gene>
<dbReference type="Proteomes" id="UP000013782">
    <property type="component" value="Unassembled WGS sequence"/>
</dbReference>
<proteinExistence type="predicted"/>
<dbReference type="RefSeq" id="WP_010757054.1">
    <property type="nucleotide sequence ID" value="NZ_ASWD01000001.1"/>
</dbReference>
<organism evidence="1 2">
    <name type="scientific">Enterococcus pallens ATCC BAA-351</name>
    <dbReference type="NCBI Taxonomy" id="1158607"/>
    <lineage>
        <taxon>Bacteria</taxon>
        <taxon>Bacillati</taxon>
        <taxon>Bacillota</taxon>
        <taxon>Bacilli</taxon>
        <taxon>Lactobacillales</taxon>
        <taxon>Enterococcaceae</taxon>
        <taxon>Enterococcus</taxon>
    </lineage>
</organism>
<comment type="caution">
    <text evidence="1">The sequence shown here is derived from an EMBL/GenBank/DDBJ whole genome shotgun (WGS) entry which is preliminary data.</text>
</comment>
<dbReference type="AlphaFoldDB" id="R2QGJ6"/>
<dbReference type="eggNOG" id="ENOG5033XM8">
    <property type="taxonomic scope" value="Bacteria"/>
</dbReference>
<keyword evidence="2" id="KW-1185">Reference proteome</keyword>
<sequence length="172" mass="20250">MSKNFENKYLIEEIDLTASGIFFTAKPLLIGGLAMEYYGIREHGSDIDFIITDEDYRTLANLYPEDQRDKWGDLFLSVAPYEFLRSIFRLDYAFLSDGAIEYENCKVISLEKLFFMKVLAFDNQPEVEKHERDYKLILDYFLQRFQNKEFVAQAEKNVPEYLKASDGIIYPK</sequence>
<reference evidence="1 2" key="1">
    <citation type="submission" date="2013-02" db="EMBL/GenBank/DDBJ databases">
        <title>The Genome Sequence of Enterococcus pallens BAA-351.</title>
        <authorList>
            <consortium name="The Broad Institute Genome Sequencing Platform"/>
            <consortium name="The Broad Institute Genome Sequencing Center for Infectious Disease"/>
            <person name="Earl A.M."/>
            <person name="Gilmore M.S."/>
            <person name="Lebreton F."/>
            <person name="Walker B."/>
            <person name="Young S.K."/>
            <person name="Zeng Q."/>
            <person name="Gargeya S."/>
            <person name="Fitzgerald M."/>
            <person name="Haas B."/>
            <person name="Abouelleil A."/>
            <person name="Alvarado L."/>
            <person name="Arachchi H.M."/>
            <person name="Berlin A.M."/>
            <person name="Chapman S.B."/>
            <person name="Dewar J."/>
            <person name="Goldberg J."/>
            <person name="Griggs A."/>
            <person name="Gujja S."/>
            <person name="Hansen M."/>
            <person name="Howarth C."/>
            <person name="Imamovic A."/>
            <person name="Larimer J."/>
            <person name="McCowan C."/>
            <person name="Murphy C."/>
            <person name="Neiman D."/>
            <person name="Pearson M."/>
            <person name="Priest M."/>
            <person name="Roberts A."/>
            <person name="Saif S."/>
            <person name="Shea T."/>
            <person name="Sisk P."/>
            <person name="Sykes S."/>
            <person name="Wortman J."/>
            <person name="Nusbaum C."/>
            <person name="Birren B."/>
        </authorList>
    </citation>
    <scope>NUCLEOTIDE SEQUENCE [LARGE SCALE GENOMIC DNA]</scope>
    <source>
        <strain evidence="1 2">ATCC BAA-351</strain>
    </source>
</reference>
<dbReference type="HOGENOM" id="CLU_1583667_0_0_9"/>